<proteinExistence type="predicted"/>
<dbReference type="EMBL" id="CAJNJA010022187">
    <property type="protein sequence ID" value="CAE7488071.1"/>
    <property type="molecule type" value="Genomic_DNA"/>
</dbReference>
<dbReference type="OrthoDB" id="342730at2759"/>
<protein>
    <recommendedName>
        <fullName evidence="3">VWFA domain-containing protein</fullName>
    </recommendedName>
</protein>
<dbReference type="Proteomes" id="UP000601435">
    <property type="component" value="Unassembled WGS sequence"/>
</dbReference>
<evidence type="ECO:0008006" key="3">
    <source>
        <dbReference type="Google" id="ProtNLM"/>
    </source>
</evidence>
<evidence type="ECO:0000313" key="1">
    <source>
        <dbReference type="EMBL" id="CAE7488071.1"/>
    </source>
</evidence>
<organism evidence="1 2">
    <name type="scientific">Symbiodinium necroappetens</name>
    <dbReference type="NCBI Taxonomy" id="1628268"/>
    <lineage>
        <taxon>Eukaryota</taxon>
        <taxon>Sar</taxon>
        <taxon>Alveolata</taxon>
        <taxon>Dinophyceae</taxon>
        <taxon>Suessiales</taxon>
        <taxon>Symbiodiniaceae</taxon>
        <taxon>Symbiodinium</taxon>
    </lineage>
</organism>
<reference evidence="1" key="1">
    <citation type="submission" date="2021-02" db="EMBL/GenBank/DDBJ databases">
        <authorList>
            <person name="Dougan E. K."/>
            <person name="Rhodes N."/>
            <person name="Thang M."/>
            <person name="Chan C."/>
        </authorList>
    </citation>
    <scope>NUCLEOTIDE SEQUENCE</scope>
</reference>
<name>A0A812SQS1_9DINO</name>
<feature type="non-terminal residue" evidence="1">
    <location>
        <position position="275"/>
    </location>
</feature>
<keyword evidence="2" id="KW-1185">Reference proteome</keyword>
<comment type="caution">
    <text evidence="1">The sequence shown here is derived from an EMBL/GenBank/DDBJ whole genome shotgun (WGS) entry which is preliminary data.</text>
</comment>
<dbReference type="AlphaFoldDB" id="A0A812SQS1"/>
<gene>
    <name evidence="1" type="ORF">SNEC2469_LOCUS13875</name>
</gene>
<sequence>LTSSGYKRLAPALCPVNPEHRRWFFARQHLRCWKQLFEIMGIDPWIYLLNGDARGSRYRCSQVEEIFRSPPRGTTPMDRTLNQVLQDFAPASTGKPLLILALTDGEANDMNAFNQVLDRIQNMVYGDVQVCLMGLSLVKEDIEWFEQEECEDTRIRTIEAFEVENRQIQMKEVMKREGGYTFAMHVMRALVTNFYPADYDYETPLQNFRHRLYITIHGRDRWWGQQNPLWFLLCTSGFCPACFLATGCHCCGWLQGNDCGKYEIPPCLEPCLKGE</sequence>
<evidence type="ECO:0000313" key="2">
    <source>
        <dbReference type="Proteomes" id="UP000601435"/>
    </source>
</evidence>
<accession>A0A812SQS1</accession>